<keyword evidence="2" id="KW-0805">Transcription regulation</keyword>
<dbReference type="InterPro" id="IPR011006">
    <property type="entry name" value="CheY-like_superfamily"/>
</dbReference>
<reference evidence="8" key="2">
    <citation type="submission" date="2020-09" db="EMBL/GenBank/DDBJ databases">
        <authorList>
            <person name="Sun Q."/>
            <person name="Ohkuma M."/>
        </authorList>
    </citation>
    <scope>NUCLEOTIDE SEQUENCE</scope>
    <source>
        <strain evidence="8">JCM 1480</strain>
    </source>
</reference>
<dbReference type="RefSeq" id="WP_229727997.1">
    <property type="nucleotide sequence ID" value="NZ_BMOI01000008.1"/>
</dbReference>
<evidence type="ECO:0000256" key="1">
    <source>
        <dbReference type="ARBA" id="ARBA00022553"/>
    </source>
</evidence>
<dbReference type="PANTHER" id="PTHR43214:SF24">
    <property type="entry name" value="TRANSCRIPTIONAL REGULATORY PROTEIN NARL-RELATED"/>
    <property type="match status" value="1"/>
</dbReference>
<dbReference type="Pfam" id="PF00072">
    <property type="entry name" value="Response_reg"/>
    <property type="match status" value="1"/>
</dbReference>
<dbReference type="GO" id="GO:0006355">
    <property type="term" value="P:regulation of DNA-templated transcription"/>
    <property type="evidence" value="ECO:0007669"/>
    <property type="project" value="InterPro"/>
</dbReference>
<dbReference type="GO" id="GO:0000160">
    <property type="term" value="P:phosphorelay signal transduction system"/>
    <property type="evidence" value="ECO:0007669"/>
    <property type="project" value="InterPro"/>
</dbReference>
<evidence type="ECO:0000259" key="7">
    <source>
        <dbReference type="PROSITE" id="PS50110"/>
    </source>
</evidence>
<dbReference type="PANTHER" id="PTHR43214">
    <property type="entry name" value="TWO-COMPONENT RESPONSE REGULATOR"/>
    <property type="match status" value="1"/>
</dbReference>
<dbReference type="CDD" id="cd17535">
    <property type="entry name" value="REC_NarL-like"/>
    <property type="match status" value="1"/>
</dbReference>
<keyword evidence="3 8" id="KW-0238">DNA-binding</keyword>
<dbReference type="EMBL" id="BMOI01000008">
    <property type="protein sequence ID" value="GGL02873.1"/>
    <property type="molecule type" value="Genomic_DNA"/>
</dbReference>
<dbReference type="SMART" id="SM00421">
    <property type="entry name" value="HTH_LUXR"/>
    <property type="match status" value="1"/>
</dbReference>
<keyword evidence="1 5" id="KW-0597">Phosphoprotein</keyword>
<dbReference type="SUPFAM" id="SSF52172">
    <property type="entry name" value="CheY-like"/>
    <property type="match status" value="1"/>
</dbReference>
<evidence type="ECO:0000313" key="9">
    <source>
        <dbReference type="Proteomes" id="UP000648535"/>
    </source>
</evidence>
<comment type="caution">
    <text evidence="8">The sequence shown here is derived from an EMBL/GenBank/DDBJ whole genome shotgun (WGS) entry which is preliminary data.</text>
</comment>
<dbReference type="SUPFAM" id="SSF46894">
    <property type="entry name" value="C-terminal effector domain of the bipartite response regulators"/>
    <property type="match status" value="1"/>
</dbReference>
<evidence type="ECO:0000313" key="8">
    <source>
        <dbReference type="EMBL" id="GGL02873.1"/>
    </source>
</evidence>
<accession>A0A8H9GBS2</accession>
<dbReference type="Pfam" id="PF00196">
    <property type="entry name" value="GerE"/>
    <property type="match status" value="1"/>
</dbReference>
<organism evidence="8 9">
    <name type="scientific">Curtobacterium luteum</name>
    <dbReference type="NCBI Taxonomy" id="33881"/>
    <lineage>
        <taxon>Bacteria</taxon>
        <taxon>Bacillati</taxon>
        <taxon>Actinomycetota</taxon>
        <taxon>Actinomycetes</taxon>
        <taxon>Micrococcales</taxon>
        <taxon>Microbacteriaceae</taxon>
        <taxon>Curtobacterium</taxon>
    </lineage>
</organism>
<dbReference type="GO" id="GO:0003677">
    <property type="term" value="F:DNA binding"/>
    <property type="evidence" value="ECO:0007669"/>
    <property type="project" value="UniProtKB-KW"/>
</dbReference>
<dbReference type="CDD" id="cd06170">
    <property type="entry name" value="LuxR_C_like"/>
    <property type="match status" value="1"/>
</dbReference>
<feature type="modified residue" description="4-aspartylphosphate" evidence="5">
    <location>
        <position position="53"/>
    </location>
</feature>
<dbReference type="Proteomes" id="UP000648535">
    <property type="component" value="Unassembled WGS sequence"/>
</dbReference>
<dbReference type="InterPro" id="IPR058245">
    <property type="entry name" value="NreC/VraR/RcsB-like_REC"/>
</dbReference>
<evidence type="ECO:0000256" key="4">
    <source>
        <dbReference type="ARBA" id="ARBA00023163"/>
    </source>
</evidence>
<proteinExistence type="predicted"/>
<dbReference type="PROSITE" id="PS50043">
    <property type="entry name" value="HTH_LUXR_2"/>
    <property type="match status" value="1"/>
</dbReference>
<protein>
    <submittedName>
        <fullName evidence="8">DNA-binding response regulator</fullName>
    </submittedName>
</protein>
<evidence type="ECO:0000256" key="3">
    <source>
        <dbReference type="ARBA" id="ARBA00023125"/>
    </source>
</evidence>
<name>A0A8H9GBS2_9MICO</name>
<dbReference type="InterPro" id="IPR016032">
    <property type="entry name" value="Sig_transdc_resp-reg_C-effctor"/>
</dbReference>
<keyword evidence="4" id="KW-0804">Transcription</keyword>
<dbReference type="PROSITE" id="PS50110">
    <property type="entry name" value="RESPONSE_REGULATORY"/>
    <property type="match status" value="1"/>
</dbReference>
<evidence type="ECO:0000256" key="5">
    <source>
        <dbReference type="PROSITE-ProRule" id="PRU00169"/>
    </source>
</evidence>
<dbReference type="AlphaFoldDB" id="A0A8H9GBS2"/>
<dbReference type="InterPro" id="IPR039420">
    <property type="entry name" value="WalR-like"/>
</dbReference>
<feature type="domain" description="HTH luxR-type" evidence="6">
    <location>
        <begin position="138"/>
        <end position="203"/>
    </location>
</feature>
<dbReference type="InterPro" id="IPR001789">
    <property type="entry name" value="Sig_transdc_resp-reg_receiver"/>
</dbReference>
<evidence type="ECO:0000256" key="2">
    <source>
        <dbReference type="ARBA" id="ARBA00023015"/>
    </source>
</evidence>
<dbReference type="PRINTS" id="PR00038">
    <property type="entry name" value="HTHLUXR"/>
</dbReference>
<feature type="domain" description="Response regulatory" evidence="7">
    <location>
        <begin position="3"/>
        <end position="118"/>
    </location>
</feature>
<reference evidence="8" key="1">
    <citation type="journal article" date="2014" name="Int. J. Syst. Evol. Microbiol.">
        <title>Complete genome sequence of Corynebacterium casei LMG S-19264T (=DSM 44701T), isolated from a smear-ripened cheese.</title>
        <authorList>
            <consortium name="US DOE Joint Genome Institute (JGI-PGF)"/>
            <person name="Walter F."/>
            <person name="Albersmeier A."/>
            <person name="Kalinowski J."/>
            <person name="Ruckert C."/>
        </authorList>
    </citation>
    <scope>NUCLEOTIDE SEQUENCE</scope>
    <source>
        <strain evidence="8">JCM 1480</strain>
    </source>
</reference>
<dbReference type="SMART" id="SM00448">
    <property type="entry name" value="REC"/>
    <property type="match status" value="1"/>
</dbReference>
<evidence type="ECO:0000259" key="6">
    <source>
        <dbReference type="PROSITE" id="PS50043"/>
    </source>
</evidence>
<gene>
    <name evidence="8" type="ORF">GCM10009769_21290</name>
</gene>
<dbReference type="Gene3D" id="3.40.50.2300">
    <property type="match status" value="1"/>
</dbReference>
<sequence length="207" mass="22119">MTSVVIVDDETLVRYGFELILGAGPDIDVVATSNDVDAVRVIALHRPDVVLLDVRMPHVNGLDVLRELQSLTDPPSVAMLTTFDAEEYIGRAMELGAAGFLLKDTDPEALAEYVRVLARGGVVIAPGVDRRRLFAARAPIEPPRLSDRERAVLACIADGASNPEIGRRLGVSTGTVKEDVRALLVTFGVATRVQLALRAAEAGLLDG</sequence>
<dbReference type="InterPro" id="IPR000792">
    <property type="entry name" value="Tscrpt_reg_LuxR_C"/>
</dbReference>